<organism evidence="2">
    <name type="scientific">Nicotiana tabacum</name>
    <name type="common">Common tobacco</name>
    <dbReference type="NCBI Taxonomy" id="4097"/>
    <lineage>
        <taxon>Eukaryota</taxon>
        <taxon>Viridiplantae</taxon>
        <taxon>Streptophyta</taxon>
        <taxon>Embryophyta</taxon>
        <taxon>Tracheophyta</taxon>
        <taxon>Spermatophyta</taxon>
        <taxon>Magnoliopsida</taxon>
        <taxon>eudicotyledons</taxon>
        <taxon>Gunneridae</taxon>
        <taxon>Pentapetalae</taxon>
        <taxon>asterids</taxon>
        <taxon>lamiids</taxon>
        <taxon>Solanales</taxon>
        <taxon>Solanaceae</taxon>
        <taxon>Nicotianoideae</taxon>
        <taxon>Nicotianeae</taxon>
        <taxon>Nicotiana</taxon>
    </lineage>
</organism>
<dbReference type="InterPro" id="IPR013103">
    <property type="entry name" value="RVT_2"/>
</dbReference>
<dbReference type="PaxDb" id="4097-A0A1S4BR03"/>
<dbReference type="Pfam" id="PF07727">
    <property type="entry name" value="RVT_2"/>
    <property type="match status" value="2"/>
</dbReference>
<name>A0A1S4BR03_TOBAC</name>
<dbReference type="RefSeq" id="XP_016491322.1">
    <property type="nucleotide sequence ID" value="XM_016635836.1"/>
</dbReference>
<proteinExistence type="predicted"/>
<protein>
    <submittedName>
        <fullName evidence="2">Uncharacterized mitochondrial protein AtMg00810-like</fullName>
    </submittedName>
</protein>
<sequence>MTTIGTLIGLAVKKGWKMFQLDVNIAFLHSDLHEEVYMETPPGLFVEQSGMVYKLNKSLYGLKQASKGNSVTFVAVYVDDVIITGAHLEEITSLKKFLHETFRIKYLGRLHYFLGLEILYKSDGVMITLRKFTQDILKKFDCIGYTIVTSPLDPTVKLKADEGISLSDPGHYRKLVGKLNFLIGTRPDIGYSIQHLSQYMQNPRDTHVRAAIHVLRYLKGSLSLGIFLSNSRDYRVRAFCDYDWAAYPETWKSVSGYIVLLGDNPISWKSKKQSTISLSSAEVEYRAVRKVVGVLVWLARLLEELTVYLSLPILVFCDSQGALHIAKNHVFSGLNT</sequence>
<accession>A0A1S4BR03</accession>
<dbReference type="InterPro" id="IPR043502">
    <property type="entry name" value="DNA/RNA_pol_sf"/>
</dbReference>
<dbReference type="KEGG" id="nta:107811000"/>
<reference evidence="2" key="1">
    <citation type="submission" date="2025-08" db="UniProtKB">
        <authorList>
            <consortium name="RefSeq"/>
        </authorList>
    </citation>
    <scope>IDENTIFICATION</scope>
</reference>
<feature type="domain" description="Reverse transcriptase Ty1/copia-type" evidence="1">
    <location>
        <begin position="4"/>
        <end position="67"/>
    </location>
</feature>
<dbReference type="PANTHER" id="PTHR11439">
    <property type="entry name" value="GAG-POL-RELATED RETROTRANSPOSON"/>
    <property type="match status" value="1"/>
</dbReference>
<evidence type="ECO:0000259" key="1">
    <source>
        <dbReference type="Pfam" id="PF07727"/>
    </source>
</evidence>
<dbReference type="SUPFAM" id="SSF56672">
    <property type="entry name" value="DNA/RNA polymerases"/>
    <property type="match status" value="1"/>
</dbReference>
<gene>
    <name evidence="2" type="primary">LOC107811000</name>
</gene>
<dbReference type="AlphaFoldDB" id="A0A1S4BR03"/>
<evidence type="ECO:0000313" key="2">
    <source>
        <dbReference type="RefSeq" id="XP_016491322.1"/>
    </source>
</evidence>
<dbReference type="STRING" id="4097.A0A1S4BR03"/>
<dbReference type="OrthoDB" id="414945at2759"/>
<dbReference type="CDD" id="cd09272">
    <property type="entry name" value="RNase_HI_RT_Ty1"/>
    <property type="match status" value="1"/>
</dbReference>
<dbReference type="PANTHER" id="PTHR11439:SF469">
    <property type="entry name" value="REVERSE TRANSCRIPTASE TY1_COPIA-TYPE DOMAIN-CONTAINING PROTEIN"/>
    <property type="match status" value="1"/>
</dbReference>
<feature type="domain" description="Reverse transcriptase Ty1/copia-type" evidence="1">
    <location>
        <begin position="68"/>
        <end position="152"/>
    </location>
</feature>